<feature type="region of interest" description="Disordered" evidence="1">
    <location>
        <begin position="13"/>
        <end position="362"/>
    </location>
</feature>
<name>A0A9P9BS17_9PEZI</name>
<dbReference type="OrthoDB" id="10605945at2759"/>
<feature type="compositionally biased region" description="Pro residues" evidence="1">
    <location>
        <begin position="118"/>
        <end position="134"/>
    </location>
</feature>
<feature type="compositionally biased region" description="Polar residues" evidence="1">
    <location>
        <begin position="27"/>
        <end position="42"/>
    </location>
</feature>
<feature type="compositionally biased region" description="Pro residues" evidence="1">
    <location>
        <begin position="86"/>
        <end position="95"/>
    </location>
</feature>
<dbReference type="AlphaFoldDB" id="A0A9P9BS17"/>
<gene>
    <name evidence="2" type="ORF">B0I36DRAFT_144445</name>
</gene>
<evidence type="ECO:0000313" key="2">
    <source>
        <dbReference type="EMBL" id="KAH7027865.1"/>
    </source>
</evidence>
<feature type="compositionally biased region" description="Low complexity" evidence="1">
    <location>
        <begin position="186"/>
        <end position="198"/>
    </location>
</feature>
<feature type="compositionally biased region" description="Basic and acidic residues" evidence="1">
    <location>
        <begin position="204"/>
        <end position="213"/>
    </location>
</feature>
<comment type="caution">
    <text evidence="2">The sequence shown here is derived from an EMBL/GenBank/DDBJ whole genome shotgun (WGS) entry which is preliminary data.</text>
</comment>
<evidence type="ECO:0000313" key="3">
    <source>
        <dbReference type="Proteomes" id="UP000756346"/>
    </source>
</evidence>
<organism evidence="2 3">
    <name type="scientific">Microdochium trichocladiopsis</name>
    <dbReference type="NCBI Taxonomy" id="1682393"/>
    <lineage>
        <taxon>Eukaryota</taxon>
        <taxon>Fungi</taxon>
        <taxon>Dikarya</taxon>
        <taxon>Ascomycota</taxon>
        <taxon>Pezizomycotina</taxon>
        <taxon>Sordariomycetes</taxon>
        <taxon>Xylariomycetidae</taxon>
        <taxon>Xylariales</taxon>
        <taxon>Microdochiaceae</taxon>
        <taxon>Microdochium</taxon>
    </lineage>
</organism>
<feature type="compositionally biased region" description="Polar residues" evidence="1">
    <location>
        <begin position="325"/>
        <end position="346"/>
    </location>
</feature>
<dbReference type="EMBL" id="JAGTJQ010000007">
    <property type="protein sequence ID" value="KAH7027865.1"/>
    <property type="molecule type" value="Genomic_DNA"/>
</dbReference>
<reference evidence="2" key="1">
    <citation type="journal article" date="2021" name="Nat. Commun.">
        <title>Genetic determinants of endophytism in the Arabidopsis root mycobiome.</title>
        <authorList>
            <person name="Mesny F."/>
            <person name="Miyauchi S."/>
            <person name="Thiergart T."/>
            <person name="Pickel B."/>
            <person name="Atanasova L."/>
            <person name="Karlsson M."/>
            <person name="Huettel B."/>
            <person name="Barry K.W."/>
            <person name="Haridas S."/>
            <person name="Chen C."/>
            <person name="Bauer D."/>
            <person name="Andreopoulos W."/>
            <person name="Pangilinan J."/>
            <person name="LaButti K."/>
            <person name="Riley R."/>
            <person name="Lipzen A."/>
            <person name="Clum A."/>
            <person name="Drula E."/>
            <person name="Henrissat B."/>
            <person name="Kohler A."/>
            <person name="Grigoriev I.V."/>
            <person name="Martin F.M."/>
            <person name="Hacquard S."/>
        </authorList>
    </citation>
    <scope>NUCLEOTIDE SEQUENCE</scope>
    <source>
        <strain evidence="2">MPI-CAGE-CH-0230</strain>
    </source>
</reference>
<protein>
    <submittedName>
        <fullName evidence="2">Uncharacterized protein</fullName>
    </submittedName>
</protein>
<dbReference type="RefSeq" id="XP_046010664.1">
    <property type="nucleotide sequence ID" value="XM_046148425.1"/>
</dbReference>
<sequence length="439" mass="46551">MYSVAPVSALGTPLAPIRSVSKHKRPQSQARPASCSVASGDQQMLALGYHETSEGAPPVPLIPARSVLRSRSNSASASSTAVPLRPASPPPPVPNGPATLKKKKQIRTMRTTAARPVPGAPPVPPYPLVAPPRPPRPDDGDCLLSSSVPEKFKPARDWLSQPVPPIPVGLLASVPRTRPNRGHGYSTSTGSDSSGVVSINTPRQSHDSVDFRHVQLSSSASTAAHVRSGPKKKSGSHSHAHEAPSMSVFEESSDDDEPYTHERGTSRKFRKGGLSLISRSSHKHSSSKEATTNASHGTGTSKNLATEGDSHGSLDEFRRRVTMIPTHSPTNSLPGLSDGSESSNPPSAGERTPTEDSFTKRFGRTFTIKATMPKPDHPDDELIALMQSLKTPKRRESSARIRPTYESAGMESKSLSLSSSSAAKDSSYIPGTIGGIVIH</sequence>
<dbReference type="Proteomes" id="UP000756346">
    <property type="component" value="Unassembled WGS sequence"/>
</dbReference>
<feature type="compositionally biased region" description="Low complexity" evidence="1">
    <location>
        <begin position="64"/>
        <end position="85"/>
    </location>
</feature>
<feature type="compositionally biased region" description="Basic residues" evidence="1">
    <location>
        <begin position="228"/>
        <end position="238"/>
    </location>
</feature>
<dbReference type="GeneID" id="70177971"/>
<feature type="region of interest" description="Disordered" evidence="1">
    <location>
        <begin position="387"/>
        <end position="429"/>
    </location>
</feature>
<feature type="compositionally biased region" description="Polar residues" evidence="1">
    <location>
        <begin position="289"/>
        <end position="304"/>
    </location>
</feature>
<feature type="compositionally biased region" description="Low complexity" evidence="1">
    <location>
        <begin position="412"/>
        <end position="427"/>
    </location>
</feature>
<feature type="compositionally biased region" description="Basic and acidic residues" evidence="1">
    <location>
        <begin position="308"/>
        <end position="319"/>
    </location>
</feature>
<proteinExistence type="predicted"/>
<evidence type="ECO:0000256" key="1">
    <source>
        <dbReference type="SAM" id="MobiDB-lite"/>
    </source>
</evidence>
<keyword evidence="3" id="KW-1185">Reference proteome</keyword>
<accession>A0A9P9BS17</accession>